<proteinExistence type="predicted"/>
<keyword evidence="3" id="KW-1185">Reference proteome</keyword>
<evidence type="ECO:0000256" key="1">
    <source>
        <dbReference type="SAM" id="Phobius"/>
    </source>
</evidence>
<dbReference type="AlphaFoldDB" id="A0A226EXP1"/>
<accession>A0A226EXP1</accession>
<evidence type="ECO:0000313" key="3">
    <source>
        <dbReference type="Proteomes" id="UP000198287"/>
    </source>
</evidence>
<feature type="transmembrane region" description="Helical" evidence="1">
    <location>
        <begin position="52"/>
        <end position="73"/>
    </location>
</feature>
<sequence length="289" mass="32379">MSVPVILLLQPVVIPAILNPIKNLLKFAQEIDNNISSGTLPNYYVEEKVMKLQLWLSNYPIPVLSLVAILLQVDPLSTMIPPSCSSAWSIIFFMIRATVIIIVVNQILQAVNALFIMGLIVVYSVNEAINLLRNVNSRGKNTFDQIRGIQLFRELWIWIDFTNLNFCNLVVPLLIGFGVLFVTFGLYGTIRMVHYAEFLVYLFVPITTWMSLLFVGILLPIGAGVFENSKIYLNQTGRNMGGVAWQKRVLRSLRPLGIQIGQFGLVSNSTTKTIITAIAENTATLLIMF</sequence>
<evidence type="ECO:0000313" key="2">
    <source>
        <dbReference type="EMBL" id="OXA62319.1"/>
    </source>
</evidence>
<feature type="transmembrane region" description="Helical" evidence="1">
    <location>
        <begin position="85"/>
        <end position="104"/>
    </location>
</feature>
<organism evidence="2 3">
    <name type="scientific">Folsomia candida</name>
    <name type="common">Springtail</name>
    <dbReference type="NCBI Taxonomy" id="158441"/>
    <lineage>
        <taxon>Eukaryota</taxon>
        <taxon>Metazoa</taxon>
        <taxon>Ecdysozoa</taxon>
        <taxon>Arthropoda</taxon>
        <taxon>Hexapoda</taxon>
        <taxon>Collembola</taxon>
        <taxon>Entomobryomorpha</taxon>
        <taxon>Isotomoidea</taxon>
        <taxon>Isotomidae</taxon>
        <taxon>Proisotominae</taxon>
        <taxon>Folsomia</taxon>
    </lineage>
</organism>
<name>A0A226EXP1_FOLCA</name>
<feature type="transmembrane region" description="Helical" evidence="1">
    <location>
        <begin position="199"/>
        <end position="226"/>
    </location>
</feature>
<dbReference type="EMBL" id="LNIX01000001">
    <property type="protein sequence ID" value="OXA62319.1"/>
    <property type="molecule type" value="Genomic_DNA"/>
</dbReference>
<protein>
    <submittedName>
        <fullName evidence="2">Uncharacterized protein</fullName>
    </submittedName>
</protein>
<feature type="transmembrane region" description="Helical" evidence="1">
    <location>
        <begin position="166"/>
        <end position="187"/>
    </location>
</feature>
<keyword evidence="1" id="KW-0812">Transmembrane</keyword>
<dbReference type="Proteomes" id="UP000198287">
    <property type="component" value="Unassembled WGS sequence"/>
</dbReference>
<gene>
    <name evidence="2" type="ORF">Fcan01_00241</name>
</gene>
<keyword evidence="1" id="KW-0472">Membrane</keyword>
<reference evidence="2 3" key="1">
    <citation type="submission" date="2015-12" db="EMBL/GenBank/DDBJ databases">
        <title>The genome of Folsomia candida.</title>
        <authorList>
            <person name="Faddeeva A."/>
            <person name="Derks M.F."/>
            <person name="Anvar Y."/>
            <person name="Smit S."/>
            <person name="Van Straalen N."/>
            <person name="Roelofs D."/>
        </authorList>
    </citation>
    <scope>NUCLEOTIDE SEQUENCE [LARGE SCALE GENOMIC DNA]</scope>
    <source>
        <strain evidence="2 3">VU population</strain>
        <tissue evidence="2">Whole body</tissue>
    </source>
</reference>
<comment type="caution">
    <text evidence="2">The sequence shown here is derived from an EMBL/GenBank/DDBJ whole genome shotgun (WGS) entry which is preliminary data.</text>
</comment>
<keyword evidence="1" id="KW-1133">Transmembrane helix</keyword>